<sequence length="366" mass="41086">MRLLPLFLMVSVAVSGCGIMETKKIDYKSAQKAPTLEVPPDLVAPTADNRYAIPDAQGGGTATLSAYSAERKTEPAGAQTLLPTEDKVRIVRAGSQRWLVVNATPQQVWPVIKDFWQENGFIINLESPETGIMETDWAENRAKIPQDIIRRTIGKVIDGLYSTPERDKFRTRIETGKDGTEIYISHRGMKEVYATEGKDKTVWEPRDPDPELEAEMLRRLMLRFGVEKSRADALLAQKQAPEQAHLVQQAGAPVLQMDEAFDRAWRRVGLALDRVGFAVEDRDRSKGIYYVRYIDPDADNASKRDDGILAKFAFWRSKKPKASPQLQVVVSETGEKSEVSVTAAEGKPADEKTRNRILNLLYKELK</sequence>
<dbReference type="PROSITE" id="PS51257">
    <property type="entry name" value="PROKAR_LIPOPROTEIN"/>
    <property type="match status" value="1"/>
</dbReference>
<proteinExistence type="predicted"/>
<protein>
    <submittedName>
        <fullName evidence="1">Outer membrane protein assembly factor BamC</fullName>
    </submittedName>
</protein>
<organism evidence="1 2">
    <name type="scientific">Thiobacillus sedimenti</name>
    <dbReference type="NCBI Taxonomy" id="3110231"/>
    <lineage>
        <taxon>Bacteria</taxon>
        <taxon>Pseudomonadati</taxon>
        <taxon>Pseudomonadota</taxon>
        <taxon>Betaproteobacteria</taxon>
        <taxon>Nitrosomonadales</taxon>
        <taxon>Thiobacillaceae</taxon>
        <taxon>Thiobacillus</taxon>
    </lineage>
</organism>
<gene>
    <name evidence="1" type="primary">bamC</name>
    <name evidence="1" type="ORF">VA613_07840</name>
</gene>
<accession>A0ABZ1CEY3</accession>
<dbReference type="Gene3D" id="3.30.310.170">
    <property type="entry name" value="Outer membrane protein assembly factor BamC"/>
    <property type="match status" value="1"/>
</dbReference>
<dbReference type="InterPro" id="IPR042268">
    <property type="entry name" value="BamC_C"/>
</dbReference>
<name>A0ABZ1CEY3_9PROT</name>
<reference evidence="1 2" key="1">
    <citation type="submission" date="2023-12" db="EMBL/GenBank/DDBJ databases">
        <title>Thiobacillus sedimentum sp. nov., a chemolithoautotrophic sulfur-oxidizing bacterium isolated from freshwater sediment.</title>
        <authorList>
            <person name="Luo J."/>
            <person name="Dai C."/>
        </authorList>
    </citation>
    <scope>NUCLEOTIDE SEQUENCE [LARGE SCALE GENOMIC DNA]</scope>
    <source>
        <strain evidence="1 2">SCUT-2</strain>
    </source>
</reference>
<dbReference type="EMBL" id="CP141769">
    <property type="protein sequence ID" value="WRS37933.1"/>
    <property type="molecule type" value="Genomic_DNA"/>
</dbReference>
<keyword evidence="2" id="KW-1185">Reference proteome</keyword>
<dbReference type="Proteomes" id="UP001334732">
    <property type="component" value="Chromosome"/>
</dbReference>
<evidence type="ECO:0000313" key="2">
    <source>
        <dbReference type="Proteomes" id="UP001334732"/>
    </source>
</evidence>
<evidence type="ECO:0000313" key="1">
    <source>
        <dbReference type="EMBL" id="WRS37933.1"/>
    </source>
</evidence>
<dbReference type="InterPro" id="IPR010653">
    <property type="entry name" value="NlpB/DapX"/>
</dbReference>
<dbReference type="RefSeq" id="WP_324778547.1">
    <property type="nucleotide sequence ID" value="NZ_CP141769.1"/>
</dbReference>
<dbReference type="Pfam" id="PF06804">
    <property type="entry name" value="Lipoprotein_18"/>
    <property type="match status" value="1"/>
</dbReference>